<gene>
    <name evidence="2" type="ORF">GECvBN3_gp133</name>
</gene>
<keyword evidence="3" id="KW-1185">Reference proteome</keyword>
<evidence type="ECO:0000259" key="1">
    <source>
        <dbReference type="Pfam" id="PF24187"/>
    </source>
</evidence>
<protein>
    <submittedName>
        <fullName evidence="2">Exonuclease</fullName>
    </submittedName>
</protein>
<accession>A0A7S9SR62</accession>
<dbReference type="RefSeq" id="YP_011815888.1">
    <property type="nucleotide sequence ID" value="NC_103212.1"/>
</dbReference>
<sequence>MFNNVFSKEANPILVNFWRTLPANLYNEAINALKIWCENNEISLAFKGEIEEAPCIGLIVQVEDGLEEIVGWKELDEMGLVFALNYKLFMPNKHRIVVNYKTGESPGFQVNERYGWSYSPEEVNDGIQKLRRFGYQIPGLTA</sequence>
<evidence type="ECO:0000313" key="2">
    <source>
        <dbReference type="EMBL" id="QPI14957.1"/>
    </source>
</evidence>
<proteinExistence type="predicted"/>
<organism evidence="2 3">
    <name type="scientific">Salmonella phage GEC_vB_N3</name>
    <dbReference type="NCBI Taxonomy" id="2777377"/>
    <lineage>
        <taxon>Viruses</taxon>
        <taxon>Duplodnaviria</taxon>
        <taxon>Heunggongvirae</taxon>
        <taxon>Uroviricota</taxon>
        <taxon>Caudoviricetes</taxon>
        <taxon>Demerecviridae</taxon>
        <taxon>Markadamsvirinae</taxon>
        <taxon>Epseptimavirus</taxon>
        <taxon>Epseptimavirus N3</taxon>
    </lineage>
</organism>
<keyword evidence="2" id="KW-0269">Exonuclease</keyword>
<feature type="domain" description="DUF7415" evidence="1">
    <location>
        <begin position="69"/>
        <end position="112"/>
    </location>
</feature>
<name>A0A7S9SR62_9CAUD</name>
<reference evidence="2 3" key="1">
    <citation type="submission" date="2020-09" db="EMBL/GenBank/DDBJ databases">
        <authorList>
            <person name="Makalatia K."/>
            <person name="Wagemans J."/>
        </authorList>
    </citation>
    <scope>NUCLEOTIDE SEQUENCE [LARGE SCALE GENOMIC DNA]</scope>
</reference>
<dbReference type="Pfam" id="PF24187">
    <property type="entry name" value="DUF7415"/>
    <property type="match status" value="2"/>
</dbReference>
<keyword evidence="2" id="KW-0540">Nuclease</keyword>
<dbReference type="Proteomes" id="UP000594446">
    <property type="component" value="Segment"/>
</dbReference>
<evidence type="ECO:0000313" key="3">
    <source>
        <dbReference type="Proteomes" id="UP000594446"/>
    </source>
</evidence>
<dbReference type="EMBL" id="MW006478">
    <property type="protein sequence ID" value="QPI14957.1"/>
    <property type="molecule type" value="Genomic_DNA"/>
</dbReference>
<dbReference type="InterPro" id="IPR055838">
    <property type="entry name" value="DUF7415"/>
</dbReference>
<keyword evidence="2" id="KW-0378">Hydrolase</keyword>
<feature type="domain" description="DUF7415" evidence="1">
    <location>
        <begin position="15"/>
        <end position="63"/>
    </location>
</feature>
<dbReference type="GO" id="GO:0004527">
    <property type="term" value="F:exonuclease activity"/>
    <property type="evidence" value="ECO:0007669"/>
    <property type="project" value="UniProtKB-KW"/>
</dbReference>
<dbReference type="GeneID" id="99978643"/>